<dbReference type="GeneID" id="108083766"/>
<evidence type="ECO:0000313" key="3">
    <source>
        <dbReference type="RefSeq" id="XP_017035179.1"/>
    </source>
</evidence>
<feature type="compositionally biased region" description="Basic and acidic residues" evidence="1">
    <location>
        <begin position="307"/>
        <end position="318"/>
    </location>
</feature>
<name>A0A6P4JKK4_DROKI</name>
<evidence type="ECO:0000256" key="1">
    <source>
        <dbReference type="SAM" id="MobiDB-lite"/>
    </source>
</evidence>
<dbReference type="Proteomes" id="UP001652661">
    <property type="component" value="Chromosome 3R"/>
</dbReference>
<feature type="compositionally biased region" description="Basic residues" evidence="1">
    <location>
        <begin position="62"/>
        <end position="72"/>
    </location>
</feature>
<proteinExistence type="predicted"/>
<feature type="region of interest" description="Disordered" evidence="1">
    <location>
        <begin position="299"/>
        <end position="320"/>
    </location>
</feature>
<feature type="region of interest" description="Disordered" evidence="1">
    <location>
        <begin position="327"/>
        <end position="346"/>
    </location>
</feature>
<feature type="region of interest" description="Disordered" evidence="1">
    <location>
        <begin position="54"/>
        <end position="80"/>
    </location>
</feature>
<protein>
    <submittedName>
        <fullName evidence="3">Uncharacterized protein isoform X1</fullName>
    </submittedName>
</protein>
<dbReference type="RefSeq" id="XP_017035179.1">
    <property type="nucleotide sequence ID" value="XM_017179690.3"/>
</dbReference>
<keyword evidence="2" id="KW-1185">Reference proteome</keyword>
<accession>A0A6P4JKK4</accession>
<dbReference type="AlphaFoldDB" id="A0A6P4JKK4"/>
<sequence>MRIDLKALLLISTSAASDSVIRMSKRFQVGKASFMVRYELRKGELIIRHIKKARVGSTPASRPKKRQRRQQQKLKTANASVKSSSPISLLQSSIAVNTESVVLVTTASQTSSRECSSIQLDTSDLFPTFSKDQQTTSCEIQSSGSQTEEQVLQSRTTQAKISAKSWATQTRIRNATLGSQTEVCCNNVGVQRNIDDKHETTQTDEVEDELIRPYLQALMLESMTNMSNIISNEVISAVSQVLDVRGLEIKKTTKKQDLPREGALEPLTPLPVDRIGDKLSSEKFITLAGIRGLLSTTTLKSSQSTQTEKEEEKVDKNQKMAKVSVEMATQTEKLEKERSRWTLKRI</sequence>
<dbReference type="OrthoDB" id="7865810at2759"/>
<organism evidence="2 3">
    <name type="scientific">Drosophila kikkawai</name>
    <name type="common">Fruit fly</name>
    <dbReference type="NCBI Taxonomy" id="30033"/>
    <lineage>
        <taxon>Eukaryota</taxon>
        <taxon>Metazoa</taxon>
        <taxon>Ecdysozoa</taxon>
        <taxon>Arthropoda</taxon>
        <taxon>Hexapoda</taxon>
        <taxon>Insecta</taxon>
        <taxon>Pterygota</taxon>
        <taxon>Neoptera</taxon>
        <taxon>Endopterygota</taxon>
        <taxon>Diptera</taxon>
        <taxon>Brachycera</taxon>
        <taxon>Muscomorpha</taxon>
        <taxon>Ephydroidea</taxon>
        <taxon>Drosophilidae</taxon>
        <taxon>Drosophila</taxon>
        <taxon>Sophophora</taxon>
    </lineage>
</organism>
<gene>
    <name evidence="3" type="primary">LOC108083766</name>
</gene>
<reference evidence="3" key="1">
    <citation type="submission" date="2025-08" db="UniProtKB">
        <authorList>
            <consortium name="RefSeq"/>
        </authorList>
    </citation>
    <scope>IDENTIFICATION</scope>
    <source>
        <strain evidence="3">14028-0561.14</strain>
        <tissue evidence="3">Whole fly</tissue>
    </source>
</reference>
<evidence type="ECO:0000313" key="2">
    <source>
        <dbReference type="Proteomes" id="UP001652661"/>
    </source>
</evidence>